<dbReference type="AlphaFoldDB" id="A0A6J7R6R9"/>
<keyword evidence="1" id="KW-0732">Signal</keyword>
<accession>A0A6J7R6R9</accession>
<dbReference type="Gene3D" id="3.40.50.2300">
    <property type="match status" value="2"/>
</dbReference>
<dbReference type="InterPro" id="IPR028081">
    <property type="entry name" value="Leu-bd"/>
</dbReference>
<dbReference type="InterPro" id="IPR028082">
    <property type="entry name" value="Peripla_BP_I"/>
</dbReference>
<dbReference type="Pfam" id="PF13458">
    <property type="entry name" value="Peripla_BP_6"/>
    <property type="match status" value="1"/>
</dbReference>
<sequence length="392" mass="40193">MRGVKLRRLLVIASVSGIALMLTGCSGSNGSTASGCNEIAIASIGPTTGLDNGSGRPPRDAAELAVRQYNAKHPDCPVGLLTYDTQGIPENASNLADGIAADTRIVGVVGPTFSGETAAMMPAFEDAGLPVITGSATNPTLSQQGWKTFHRIVGNDATQGPAAAVYITSELGSKRVAVIDDTGLYGKSIGDLTATSLVQLGATVALRTTVDPESVDYSAAVSALIGADADAIYFGGVSAPGARLVRQIRDAGITAPFIGGDGINSGDFVTGSGGAAVGARFTCPCINASRPIGKAQIAFSKAYSDVYGIAPGYFAAEYYDAANLLLDAIEDGQGTRSGIQTWLKTANMKGLTKQIEFGKTGEVKAGSVFIFEVTPEGEFNQVAEVIGKKILK</sequence>
<dbReference type="PROSITE" id="PS51257">
    <property type="entry name" value="PROKAR_LIPOPROTEIN"/>
    <property type="match status" value="1"/>
</dbReference>
<evidence type="ECO:0000313" key="3">
    <source>
        <dbReference type="EMBL" id="CAB5024427.1"/>
    </source>
</evidence>
<organism evidence="3">
    <name type="scientific">freshwater metagenome</name>
    <dbReference type="NCBI Taxonomy" id="449393"/>
    <lineage>
        <taxon>unclassified sequences</taxon>
        <taxon>metagenomes</taxon>
        <taxon>ecological metagenomes</taxon>
    </lineage>
</organism>
<protein>
    <submittedName>
        <fullName evidence="3">Unannotated protein</fullName>
    </submittedName>
</protein>
<dbReference type="EMBL" id="CAFBPF010000226">
    <property type="protein sequence ID" value="CAB5024427.1"/>
    <property type="molecule type" value="Genomic_DNA"/>
</dbReference>
<dbReference type="PANTHER" id="PTHR47151">
    <property type="entry name" value="LEU/ILE/VAL-BINDING ABC TRANSPORTER SUBUNIT"/>
    <property type="match status" value="1"/>
</dbReference>
<dbReference type="CDD" id="cd06342">
    <property type="entry name" value="PBP1_ABC_LIVBP-like"/>
    <property type="match status" value="1"/>
</dbReference>
<reference evidence="3" key="1">
    <citation type="submission" date="2020-05" db="EMBL/GenBank/DDBJ databases">
        <authorList>
            <person name="Chiriac C."/>
            <person name="Salcher M."/>
            <person name="Ghai R."/>
            <person name="Kavagutti S V."/>
        </authorList>
    </citation>
    <scope>NUCLEOTIDE SEQUENCE</scope>
</reference>
<proteinExistence type="predicted"/>
<feature type="domain" description="Leucine-binding protein" evidence="2">
    <location>
        <begin position="38"/>
        <end position="375"/>
    </location>
</feature>
<gene>
    <name evidence="3" type="ORF">UFOPK4071_01413</name>
</gene>
<dbReference type="PANTHER" id="PTHR47151:SF2">
    <property type="entry name" value="AMINO ACID BINDING PROTEIN"/>
    <property type="match status" value="1"/>
</dbReference>
<name>A0A6J7R6R9_9ZZZZ</name>
<evidence type="ECO:0000256" key="1">
    <source>
        <dbReference type="ARBA" id="ARBA00022729"/>
    </source>
</evidence>
<dbReference type="SUPFAM" id="SSF53822">
    <property type="entry name" value="Periplasmic binding protein-like I"/>
    <property type="match status" value="1"/>
</dbReference>
<evidence type="ECO:0000259" key="2">
    <source>
        <dbReference type="Pfam" id="PF13458"/>
    </source>
</evidence>